<dbReference type="RefSeq" id="WP_016191309.1">
    <property type="nucleotide sequence ID" value="NZ_CP089932.1"/>
</dbReference>
<protein>
    <submittedName>
        <fullName evidence="3">Glycosyl transferase family 1</fullName>
    </submittedName>
</protein>
<dbReference type="Pfam" id="PF13439">
    <property type="entry name" value="Glyco_transf_4"/>
    <property type="match status" value="1"/>
</dbReference>
<dbReference type="InterPro" id="IPR001296">
    <property type="entry name" value="Glyco_trans_1"/>
</dbReference>
<feature type="domain" description="Glycosyl transferase family 1" evidence="1">
    <location>
        <begin position="192"/>
        <end position="348"/>
    </location>
</feature>
<sequence length="377" mass="42653">MNKVRLAIVRQKYRPDGGAERFIARALEALDDDRLELNIITRSWQGEPKPGWHLHICNPEKWGRISRERGFAVAARACWQREQFDIVQSHERIAGCDIFRAGDGVHRVWLKQRARILSPVQRLMTRFSFYHRYVMKAEETMFRAPSLKKIICNSLMVKQDIMSCFQIPEEKFAVIYNAIDAQRFTPATPEQRQQSRKTLGIRVERKVFIYVGSGFERKGLKASICALAATDMHLLVVGQDKQQPHYVNLARRLGCASRVHFLGVQHNVIPFYHAADCLILPTLYDPFPNVILEAMACGLPVITSFTCGGAEFIVNGEQGFVCDALDIPALTAAAAAIPLKSSDSRMGDAARLRILPCSPQHLAKELHDLYQQVLQSP</sequence>
<evidence type="ECO:0000313" key="3">
    <source>
        <dbReference type="EMBL" id="KKF36900.1"/>
    </source>
</evidence>
<dbReference type="EMBL" id="JXNU01000003">
    <property type="protein sequence ID" value="KKF36900.1"/>
    <property type="molecule type" value="Genomic_DNA"/>
</dbReference>
<organism evidence="3 4">
    <name type="scientific">Erwinia tracheiphila</name>
    <dbReference type="NCBI Taxonomy" id="65700"/>
    <lineage>
        <taxon>Bacteria</taxon>
        <taxon>Pseudomonadati</taxon>
        <taxon>Pseudomonadota</taxon>
        <taxon>Gammaproteobacteria</taxon>
        <taxon>Enterobacterales</taxon>
        <taxon>Erwiniaceae</taxon>
        <taxon>Erwinia</taxon>
    </lineage>
</organism>
<dbReference type="Gene3D" id="3.40.50.2000">
    <property type="entry name" value="Glycogen Phosphorylase B"/>
    <property type="match status" value="2"/>
</dbReference>
<evidence type="ECO:0000313" key="4">
    <source>
        <dbReference type="Proteomes" id="UP000033924"/>
    </source>
</evidence>
<dbReference type="SUPFAM" id="SSF53756">
    <property type="entry name" value="UDP-Glycosyltransferase/glycogen phosphorylase"/>
    <property type="match status" value="1"/>
</dbReference>
<dbReference type="PATRIC" id="fig|65700.7.peg.4512"/>
<dbReference type="Proteomes" id="UP000033924">
    <property type="component" value="Unassembled WGS sequence"/>
</dbReference>
<proteinExistence type="predicted"/>
<dbReference type="CDD" id="cd03801">
    <property type="entry name" value="GT4_PimA-like"/>
    <property type="match status" value="1"/>
</dbReference>
<dbReference type="STRING" id="65700.SY86_18075"/>
<keyword evidence="4" id="KW-1185">Reference proteome</keyword>
<dbReference type="PANTHER" id="PTHR12526:SF623">
    <property type="entry name" value="WABG"/>
    <property type="match status" value="1"/>
</dbReference>
<dbReference type="GO" id="GO:1901135">
    <property type="term" value="P:carbohydrate derivative metabolic process"/>
    <property type="evidence" value="ECO:0007669"/>
    <property type="project" value="UniProtKB-ARBA"/>
</dbReference>
<reference evidence="3 4" key="1">
    <citation type="submission" date="2015-01" db="EMBL/GenBank/DDBJ databases">
        <title>Erwinia tracheiphila.</title>
        <authorList>
            <person name="Shapiro L.R."/>
        </authorList>
    </citation>
    <scope>NUCLEOTIDE SEQUENCE [LARGE SCALE GENOMIC DNA]</scope>
    <source>
        <strain evidence="3 4">BuffGH</strain>
    </source>
</reference>
<dbReference type="AlphaFoldDB" id="A0A0M2KBZ7"/>
<dbReference type="Pfam" id="PF00534">
    <property type="entry name" value="Glycos_transf_1"/>
    <property type="match status" value="1"/>
</dbReference>
<keyword evidence="3" id="KW-0808">Transferase</keyword>
<comment type="caution">
    <text evidence="3">The sequence shown here is derived from an EMBL/GenBank/DDBJ whole genome shotgun (WGS) entry which is preliminary data.</text>
</comment>
<accession>A0A0M2KBZ7</accession>
<evidence type="ECO:0000259" key="1">
    <source>
        <dbReference type="Pfam" id="PF00534"/>
    </source>
</evidence>
<evidence type="ECO:0000259" key="2">
    <source>
        <dbReference type="Pfam" id="PF13439"/>
    </source>
</evidence>
<name>A0A0M2KBZ7_9GAMM</name>
<dbReference type="PANTHER" id="PTHR12526">
    <property type="entry name" value="GLYCOSYLTRANSFERASE"/>
    <property type="match status" value="1"/>
</dbReference>
<dbReference type="GO" id="GO:0016757">
    <property type="term" value="F:glycosyltransferase activity"/>
    <property type="evidence" value="ECO:0007669"/>
    <property type="project" value="InterPro"/>
</dbReference>
<feature type="domain" description="Glycosyltransferase subfamily 4-like N-terminal" evidence="2">
    <location>
        <begin position="17"/>
        <end position="183"/>
    </location>
</feature>
<dbReference type="InterPro" id="IPR028098">
    <property type="entry name" value="Glyco_trans_4-like_N"/>
</dbReference>
<gene>
    <name evidence="3" type="ORF">SY86_18075</name>
</gene>